<evidence type="ECO:0000313" key="2">
    <source>
        <dbReference type="EMBL" id="KAK9413004.1"/>
    </source>
</evidence>
<dbReference type="Pfam" id="PF06985">
    <property type="entry name" value="HET"/>
    <property type="match status" value="1"/>
</dbReference>
<organism evidence="2 3">
    <name type="scientific">Seiridium unicorne</name>
    <dbReference type="NCBI Taxonomy" id="138068"/>
    <lineage>
        <taxon>Eukaryota</taxon>
        <taxon>Fungi</taxon>
        <taxon>Dikarya</taxon>
        <taxon>Ascomycota</taxon>
        <taxon>Pezizomycotina</taxon>
        <taxon>Sordariomycetes</taxon>
        <taxon>Xylariomycetidae</taxon>
        <taxon>Amphisphaeriales</taxon>
        <taxon>Sporocadaceae</taxon>
        <taxon>Seiridium</taxon>
    </lineage>
</organism>
<comment type="caution">
    <text evidence="2">The sequence shown here is derived from an EMBL/GenBank/DDBJ whole genome shotgun (WGS) entry which is preliminary data.</text>
</comment>
<evidence type="ECO:0000313" key="3">
    <source>
        <dbReference type="Proteomes" id="UP001408356"/>
    </source>
</evidence>
<gene>
    <name evidence="2" type="ORF">SUNI508_12199</name>
</gene>
<dbReference type="EMBL" id="JARVKF010000445">
    <property type="protein sequence ID" value="KAK9413004.1"/>
    <property type="molecule type" value="Genomic_DNA"/>
</dbReference>
<dbReference type="PANTHER" id="PTHR33112">
    <property type="entry name" value="DOMAIN PROTEIN, PUTATIVE-RELATED"/>
    <property type="match status" value="1"/>
</dbReference>
<dbReference type="InterPro" id="IPR010730">
    <property type="entry name" value="HET"/>
</dbReference>
<sequence length="447" mass="50649">MPTRVIDVGDDQDNCLRVIDSGNKRAKYLALSHCWGQGLTFCTDQSNIAKHKKEMDYEQLPPTYKDAVMLTRALGVRYLWIDSICIIQGDTKDWDAEAGKMEHVYSCAYLTIAATSAASSAIGLFMPRVDRPVAAIKTPCSEKLYLCPCIDRFHEDVEKGILNTRGVLAMWRWRPLRDLSKDAQASPPFLSYAFVGPNIESSPKSQLLGDSHFPKSILPYFRKDRQVLYQGLYEEYSRLSFSVPSDRSIAILGLERRLAQAFHTRAAYGVFERYLQRSLLWRRPDSGYITSIKYPSHRHVPSWSWMAYLGEITFIDAPFDGVQWSEENIRGPFETPPQMSPSYFKHHTPELIGYAICIDTKGLDGSSRLVFDRNSINDSVPLACVVLGEDKDSNTDMFKEEHLKYQKLLHSGNPISLLDDTALGAVGEATSILITFNYYVLTTFNTD</sequence>
<evidence type="ECO:0000259" key="1">
    <source>
        <dbReference type="Pfam" id="PF06985"/>
    </source>
</evidence>
<feature type="domain" description="Heterokaryon incompatibility" evidence="1">
    <location>
        <begin position="28"/>
        <end position="127"/>
    </location>
</feature>
<protein>
    <submittedName>
        <fullName evidence="2">HET-domain-containing protein</fullName>
    </submittedName>
</protein>
<accession>A0ABR2UEP7</accession>
<reference evidence="2 3" key="1">
    <citation type="journal article" date="2024" name="J. Plant Pathol.">
        <title>Sequence and assembly of the genome of Seiridium unicorne, isolate CBS 538.82, causal agent of cypress canker disease.</title>
        <authorList>
            <person name="Scali E."/>
            <person name="Rocca G.D."/>
            <person name="Danti R."/>
            <person name="Garbelotto M."/>
            <person name="Barberini S."/>
            <person name="Baroncelli R."/>
            <person name="Emiliani G."/>
        </authorList>
    </citation>
    <scope>NUCLEOTIDE SEQUENCE [LARGE SCALE GENOMIC DNA]</scope>
    <source>
        <strain evidence="2 3">BM-138-508</strain>
    </source>
</reference>
<proteinExistence type="predicted"/>
<name>A0ABR2UEP7_9PEZI</name>
<dbReference type="Proteomes" id="UP001408356">
    <property type="component" value="Unassembled WGS sequence"/>
</dbReference>
<keyword evidence="3" id="KW-1185">Reference proteome</keyword>
<dbReference type="PANTHER" id="PTHR33112:SF16">
    <property type="entry name" value="HETEROKARYON INCOMPATIBILITY DOMAIN-CONTAINING PROTEIN"/>
    <property type="match status" value="1"/>
</dbReference>